<dbReference type="Gene3D" id="1.20.1250.20">
    <property type="entry name" value="MFS general substrate transporter like domains"/>
    <property type="match status" value="2"/>
</dbReference>
<evidence type="ECO:0000259" key="7">
    <source>
        <dbReference type="PROSITE" id="PS50850"/>
    </source>
</evidence>
<feature type="transmembrane region" description="Helical" evidence="6">
    <location>
        <begin position="72"/>
        <end position="90"/>
    </location>
</feature>
<evidence type="ECO:0000256" key="6">
    <source>
        <dbReference type="SAM" id="Phobius"/>
    </source>
</evidence>
<feature type="transmembrane region" description="Helical" evidence="6">
    <location>
        <begin position="371"/>
        <end position="392"/>
    </location>
</feature>
<dbReference type="GO" id="GO:0022857">
    <property type="term" value="F:transmembrane transporter activity"/>
    <property type="evidence" value="ECO:0007669"/>
    <property type="project" value="InterPro"/>
</dbReference>
<name>A0A1R2AUG5_9CILI</name>
<feature type="transmembrane region" description="Helical" evidence="6">
    <location>
        <begin position="300"/>
        <end position="322"/>
    </location>
</feature>
<dbReference type="InterPro" id="IPR050930">
    <property type="entry name" value="MFS_Vesicular_Transporter"/>
</dbReference>
<keyword evidence="5 6" id="KW-0472">Membrane</keyword>
<feature type="transmembrane region" description="Helical" evidence="6">
    <location>
        <begin position="40"/>
        <end position="60"/>
    </location>
</feature>
<evidence type="ECO:0000256" key="5">
    <source>
        <dbReference type="ARBA" id="ARBA00023136"/>
    </source>
</evidence>
<dbReference type="SUPFAM" id="SSF103473">
    <property type="entry name" value="MFS general substrate transporter"/>
    <property type="match status" value="1"/>
</dbReference>
<dbReference type="InterPro" id="IPR011701">
    <property type="entry name" value="MFS"/>
</dbReference>
<gene>
    <name evidence="8" type="ORF">SteCoe_34547</name>
</gene>
<accession>A0A1R2AUG5</accession>
<dbReference type="EMBL" id="MPUH01001385">
    <property type="protein sequence ID" value="OMJ68095.1"/>
    <property type="molecule type" value="Genomic_DNA"/>
</dbReference>
<feature type="transmembrane region" description="Helical" evidence="6">
    <location>
        <begin position="214"/>
        <end position="237"/>
    </location>
</feature>
<dbReference type="Pfam" id="PF07690">
    <property type="entry name" value="MFS_1"/>
    <property type="match status" value="1"/>
</dbReference>
<reference evidence="8 9" key="1">
    <citation type="submission" date="2016-11" db="EMBL/GenBank/DDBJ databases">
        <title>The macronuclear genome of Stentor coeruleus: a giant cell with tiny introns.</title>
        <authorList>
            <person name="Slabodnick M."/>
            <person name="Ruby J.G."/>
            <person name="Reiff S.B."/>
            <person name="Swart E.C."/>
            <person name="Gosai S."/>
            <person name="Prabakaran S."/>
            <person name="Witkowska E."/>
            <person name="Larue G.E."/>
            <person name="Fisher S."/>
            <person name="Freeman R.M."/>
            <person name="Gunawardena J."/>
            <person name="Chu W."/>
            <person name="Stover N.A."/>
            <person name="Gregory B.D."/>
            <person name="Nowacki M."/>
            <person name="Derisi J."/>
            <person name="Roy S.W."/>
            <person name="Marshall W.F."/>
            <person name="Sood P."/>
        </authorList>
    </citation>
    <scope>NUCLEOTIDE SEQUENCE [LARGE SCALE GENOMIC DNA]</scope>
    <source>
        <strain evidence="8">WM001</strain>
    </source>
</reference>
<dbReference type="InterPro" id="IPR020846">
    <property type="entry name" value="MFS_dom"/>
</dbReference>
<feature type="transmembrane region" description="Helical" evidence="6">
    <location>
        <begin position="275"/>
        <end position="294"/>
    </location>
</feature>
<evidence type="ECO:0000256" key="1">
    <source>
        <dbReference type="ARBA" id="ARBA00004141"/>
    </source>
</evidence>
<comment type="subcellular location">
    <subcellularLocation>
        <location evidence="1">Membrane</location>
        <topology evidence="1">Multi-pass membrane protein</topology>
    </subcellularLocation>
</comment>
<feature type="transmembrane region" description="Helical" evidence="6">
    <location>
        <begin position="139"/>
        <end position="157"/>
    </location>
</feature>
<protein>
    <recommendedName>
        <fullName evidence="7">Major facilitator superfamily (MFS) profile domain-containing protein</fullName>
    </recommendedName>
</protein>
<dbReference type="InterPro" id="IPR036259">
    <property type="entry name" value="MFS_trans_sf"/>
</dbReference>
<dbReference type="PROSITE" id="PS50850">
    <property type="entry name" value="MFS"/>
    <property type="match status" value="1"/>
</dbReference>
<keyword evidence="3 6" id="KW-0812">Transmembrane</keyword>
<keyword evidence="4 6" id="KW-1133">Transmembrane helix</keyword>
<dbReference type="PANTHER" id="PTHR23506">
    <property type="entry name" value="GH10249P"/>
    <property type="match status" value="1"/>
</dbReference>
<dbReference type="AlphaFoldDB" id="A0A1R2AUG5"/>
<organism evidence="8 9">
    <name type="scientific">Stentor coeruleus</name>
    <dbReference type="NCBI Taxonomy" id="5963"/>
    <lineage>
        <taxon>Eukaryota</taxon>
        <taxon>Sar</taxon>
        <taxon>Alveolata</taxon>
        <taxon>Ciliophora</taxon>
        <taxon>Postciliodesmatophora</taxon>
        <taxon>Heterotrichea</taxon>
        <taxon>Heterotrichida</taxon>
        <taxon>Stentoridae</taxon>
        <taxon>Stentor</taxon>
    </lineage>
</organism>
<dbReference type="PANTHER" id="PTHR23506:SF26">
    <property type="entry name" value="MFS-TYPE TRANSPORTER SLC18B1"/>
    <property type="match status" value="1"/>
</dbReference>
<dbReference type="OrthoDB" id="298065at2759"/>
<dbReference type="Proteomes" id="UP000187209">
    <property type="component" value="Unassembled WGS sequence"/>
</dbReference>
<keyword evidence="2" id="KW-0813">Transport</keyword>
<feature type="transmembrane region" description="Helical" evidence="6">
    <location>
        <begin position="243"/>
        <end position="263"/>
    </location>
</feature>
<evidence type="ECO:0000256" key="4">
    <source>
        <dbReference type="ARBA" id="ARBA00022989"/>
    </source>
</evidence>
<feature type="transmembrane region" description="Helical" evidence="6">
    <location>
        <begin position="7"/>
        <end position="28"/>
    </location>
</feature>
<feature type="domain" description="Major facilitator superfamily (MFS) profile" evidence="7">
    <location>
        <begin position="6"/>
        <end position="400"/>
    </location>
</feature>
<proteinExistence type="predicted"/>
<evidence type="ECO:0000313" key="8">
    <source>
        <dbReference type="EMBL" id="OMJ68095.1"/>
    </source>
</evidence>
<evidence type="ECO:0000256" key="2">
    <source>
        <dbReference type="ARBA" id="ARBA00022448"/>
    </source>
</evidence>
<evidence type="ECO:0000256" key="3">
    <source>
        <dbReference type="ARBA" id="ARBA00022692"/>
    </source>
</evidence>
<evidence type="ECO:0000313" key="9">
    <source>
        <dbReference type="Proteomes" id="UP000187209"/>
    </source>
</evidence>
<dbReference type="GO" id="GO:0016020">
    <property type="term" value="C:membrane"/>
    <property type="evidence" value="ECO:0007669"/>
    <property type="project" value="UniProtKB-SubCell"/>
</dbReference>
<sequence length="412" mass="45294">MVPYTKLICILLSTMLINMSIMLVLPFYPIVANERGISELMIGLVFTMTPLLSCIFSIFIGKKIETIGRRNTSCLGLLSMAISLLGMTFITSLDNAGFLALSLISRAFGGLGLACIYISNMSMISLEFPTKLESYISMMEAFGGFGLMMAPIYSTYITEELSFSASFFFISLSLLIFIPICWIFTGSKAKVQEIEEEIKEIAHAKLNKNMIIDLCILIYCYTVLCFLEPSLSLYLASRGVSDYFIGLVFTGLTCCYTMTNFIMAFLSKFFKVYKIVPYSACICTFGLLSAGPVGEFFDSVYLSIFGVIITGVGVAIAFVSVLPSIIHEALAIGNCEDSIAEDLSGLVSMGMNMGEITGPIFSGIFALFFNFSGSCFILSFFGIALLFAHLLLKTKGHKNKILLFIDKQLDIK</sequence>
<feature type="transmembrane region" description="Helical" evidence="6">
    <location>
        <begin position="163"/>
        <end position="184"/>
    </location>
</feature>
<keyword evidence="9" id="KW-1185">Reference proteome</keyword>
<comment type="caution">
    <text evidence="8">The sequence shown here is derived from an EMBL/GenBank/DDBJ whole genome shotgun (WGS) entry which is preliminary data.</text>
</comment>